<dbReference type="InterPro" id="IPR011766">
    <property type="entry name" value="TPP_enzyme_TPP-bd"/>
</dbReference>
<proteinExistence type="predicted"/>
<evidence type="ECO:0000256" key="2">
    <source>
        <dbReference type="ARBA" id="ARBA00023052"/>
    </source>
</evidence>
<dbReference type="GO" id="GO:0032923">
    <property type="term" value="P:organic phosphonate biosynthetic process"/>
    <property type="evidence" value="ECO:0007669"/>
    <property type="project" value="InterPro"/>
</dbReference>
<dbReference type="GO" id="GO:0000287">
    <property type="term" value="F:magnesium ion binding"/>
    <property type="evidence" value="ECO:0007669"/>
    <property type="project" value="InterPro"/>
</dbReference>
<organism evidence="5 6">
    <name type="scientific">Cohnella thailandensis</name>
    <dbReference type="NCBI Taxonomy" id="557557"/>
    <lineage>
        <taxon>Bacteria</taxon>
        <taxon>Bacillati</taxon>
        <taxon>Bacillota</taxon>
        <taxon>Bacilli</taxon>
        <taxon>Bacillales</taxon>
        <taxon>Paenibacillaceae</taxon>
        <taxon>Cohnella</taxon>
    </lineage>
</organism>
<protein>
    <submittedName>
        <fullName evidence="5">Phosphonopyruvate decarboxylase</fullName>
        <ecNumber evidence="5">4.1.1.82</ecNumber>
    </submittedName>
</protein>
<keyword evidence="6" id="KW-1185">Reference proteome</keyword>
<keyword evidence="2" id="KW-0786">Thiamine pyrophosphate</keyword>
<dbReference type="PANTHER" id="PTHR42818">
    <property type="entry name" value="SULFOPYRUVATE DECARBOXYLASE SUBUNIT ALPHA"/>
    <property type="match status" value="1"/>
</dbReference>
<dbReference type="GO" id="GO:0030976">
    <property type="term" value="F:thiamine pyrophosphate binding"/>
    <property type="evidence" value="ECO:0007669"/>
    <property type="project" value="InterPro"/>
</dbReference>
<evidence type="ECO:0000313" key="6">
    <source>
        <dbReference type="Proteomes" id="UP000535838"/>
    </source>
</evidence>
<keyword evidence="1" id="KW-0210">Decarboxylase</keyword>
<dbReference type="NCBIfam" id="TIGR03297">
    <property type="entry name" value="Ppyr-DeCO2ase"/>
    <property type="match status" value="1"/>
</dbReference>
<dbReference type="EMBL" id="JACJVQ010000015">
    <property type="protein sequence ID" value="MBB6635864.1"/>
    <property type="molecule type" value="Genomic_DNA"/>
</dbReference>
<dbReference type="SUPFAM" id="SSF52518">
    <property type="entry name" value="Thiamin diphosphate-binding fold (THDP-binding)"/>
    <property type="match status" value="2"/>
</dbReference>
<sequence length="387" mass="42544">MIDTRTWGRQLLNLGYSLYVGVPCSYLKSLINYAINECEYIGAANEGDAVAIASGASLGSRKAIVLMQNSGLANALSPLVSLNYPFRIPVLGFISLRGEPGYPDEPQHELMGQITTQMLSLLKIRWEILSDDLEQAKRQLIEADREIERGGSFFFVVRKGTFADEPLKKQEVSTGRNAAKKRKEAPDQLPSRYDALTVIASLADSSTVQLATTGKTGRELYEIEDAPNRLYMVGSMGCIGSLGLGLAVSAPEFDVVTIDGDGSLLMRMGSLATIGYCHPSNLLHLVLDNNSHDSTGGQRTVSHQTDFVEIAAACKYETALYVHNLDELKSAILEWKRTKGLTFIHMRIAKGSKSPLGRPNIKPHEVNQRLRSFIERRRLAGKTENSP</sequence>
<dbReference type="InterPro" id="IPR051818">
    <property type="entry name" value="TPP_dependent_decarboxylase"/>
</dbReference>
<dbReference type="PROSITE" id="PS00187">
    <property type="entry name" value="TPP_ENZYMES"/>
    <property type="match status" value="1"/>
</dbReference>
<evidence type="ECO:0000313" key="5">
    <source>
        <dbReference type="EMBL" id="MBB6635864.1"/>
    </source>
</evidence>
<evidence type="ECO:0000256" key="3">
    <source>
        <dbReference type="ARBA" id="ARBA00023239"/>
    </source>
</evidence>
<dbReference type="InterPro" id="IPR029061">
    <property type="entry name" value="THDP-binding"/>
</dbReference>
<evidence type="ECO:0000259" key="4">
    <source>
        <dbReference type="Pfam" id="PF02775"/>
    </source>
</evidence>
<reference evidence="5 6" key="1">
    <citation type="submission" date="2020-08" db="EMBL/GenBank/DDBJ databases">
        <title>Cohnella phylogeny.</title>
        <authorList>
            <person name="Dunlap C."/>
        </authorList>
    </citation>
    <scope>NUCLEOTIDE SEQUENCE [LARGE SCALE GENOMIC DNA]</scope>
    <source>
        <strain evidence="5 6">DSM 25241</strain>
    </source>
</reference>
<dbReference type="Proteomes" id="UP000535838">
    <property type="component" value="Unassembled WGS sequence"/>
</dbReference>
<dbReference type="InterPro" id="IPR000399">
    <property type="entry name" value="TPP-bd_CS"/>
</dbReference>
<dbReference type="CDD" id="cd07035">
    <property type="entry name" value="TPP_PYR_POX_like"/>
    <property type="match status" value="1"/>
</dbReference>
<gene>
    <name evidence="5" type="primary">aepY</name>
    <name evidence="5" type="ORF">H7B67_17220</name>
</gene>
<dbReference type="Gene3D" id="3.40.50.970">
    <property type="match status" value="2"/>
</dbReference>
<dbReference type="PANTHER" id="PTHR42818:SF1">
    <property type="entry name" value="SULFOPYRUVATE DECARBOXYLASE"/>
    <property type="match status" value="1"/>
</dbReference>
<dbReference type="RefSeq" id="WP_185121101.1">
    <property type="nucleotide sequence ID" value="NZ_JACJVQ010000015.1"/>
</dbReference>
<feature type="domain" description="Thiamine pyrophosphate enzyme TPP-binding" evidence="4">
    <location>
        <begin position="228"/>
        <end position="345"/>
    </location>
</feature>
<dbReference type="InterPro" id="IPR017684">
    <property type="entry name" value="Phosphono-pyrv_decarboxylase"/>
</dbReference>
<keyword evidence="5" id="KW-0670">Pyruvate</keyword>
<dbReference type="Pfam" id="PF02775">
    <property type="entry name" value="TPP_enzyme_C"/>
    <property type="match status" value="1"/>
</dbReference>
<accession>A0A841SVB7</accession>
<keyword evidence="3 5" id="KW-0456">Lyase</keyword>
<dbReference type="GO" id="GO:0033980">
    <property type="term" value="F:phosphonopyruvate decarboxylase activity"/>
    <property type="evidence" value="ECO:0007669"/>
    <property type="project" value="UniProtKB-EC"/>
</dbReference>
<name>A0A841SVB7_9BACL</name>
<dbReference type="AlphaFoldDB" id="A0A841SVB7"/>
<dbReference type="EC" id="4.1.1.82" evidence="5"/>
<comment type="caution">
    <text evidence="5">The sequence shown here is derived from an EMBL/GenBank/DDBJ whole genome shotgun (WGS) entry which is preliminary data.</text>
</comment>
<evidence type="ECO:0000256" key="1">
    <source>
        <dbReference type="ARBA" id="ARBA00022793"/>
    </source>
</evidence>